<dbReference type="PRINTS" id="PR00056">
    <property type="entry name" value="HSFDOMAIN"/>
</dbReference>
<evidence type="ECO:0000256" key="3">
    <source>
        <dbReference type="ARBA" id="ARBA00023015"/>
    </source>
</evidence>
<evidence type="ECO:0000256" key="2">
    <source>
        <dbReference type="ARBA" id="ARBA00006403"/>
    </source>
</evidence>
<dbReference type="eggNOG" id="KOG0627">
    <property type="taxonomic scope" value="Eukaryota"/>
</dbReference>
<keyword evidence="3" id="KW-0805">Transcription regulation</keyword>
<comment type="caution">
    <text evidence="11">The sequence shown here is derived from an EMBL/GenBank/DDBJ whole genome shotgun (WGS) entry which is preliminary data.</text>
</comment>
<organism evidence="11 12">
    <name type="scientific">Mixia osmundae (strain CBS 9802 / IAM 14324 / JCM 22182 / KY 12970)</name>
    <dbReference type="NCBI Taxonomy" id="764103"/>
    <lineage>
        <taxon>Eukaryota</taxon>
        <taxon>Fungi</taxon>
        <taxon>Dikarya</taxon>
        <taxon>Basidiomycota</taxon>
        <taxon>Pucciniomycotina</taxon>
        <taxon>Mixiomycetes</taxon>
        <taxon>Mixiales</taxon>
        <taxon>Mixiaceae</taxon>
        <taxon>Mixia</taxon>
    </lineage>
</organism>
<sequence length="714" mass="77921">MAQGLAPRNTSRLSCASTTSHSPKPPTGTRSLNLYRSLPSVATQSTASPTSSLSTERHSYISSAPQAAHKHTLAHKMSMSSSASSPRTPPRYTGYSPIDLEERMLCKQARSDTVVSPESDSHFSLERASAFASPRSVQRRPRHRAGSSGSLLDSPTLDRAAKQRLKRSFGTAGALAPPVALKISTSRQQHAHGETSLAQASLDLDNAIWHLSTNSTLKQDLADSSKLEDVLDSMTSQTVALDMLHTPSTAGRRLSDACMSDSIRTGLLDTPIELNDAFGEGEQDRGFEALMIINGKVPSSGTSAFVYKVYQMLLDTCYEHLICWNEEGNTFVVTCVPEFSKLVLPRHFKHSNFSSFVRQLNMYGWSKTNKTPRGHRGSLELQAWEFAHPDFRRGRIDLLDQIKRKGPESSPSRENTSPSCEEGPSSSITPMPQQTSFFPPTPQSANSSQHASRNTQRHLGNGHPPSMSSQRSETAARKGQLKRSLSTPNTNRNLSTRRGVETSPELLHKTQQKQEWRLKQLQEGYDALYKEIAETRRREAILLDLCGGMHMLLQQQFPGSLPDLLTTLQASNNDSEPDSIPIFVTDTGFRAPPDGYISQAHSSYTGSPANNALDMSRNPSVLSLDPATYSAFSSFGISSANASTCSSPCGLLSPAHSDSLAFLDMTKLSSSPSPLPLQSSSAEERGQYANGLVHPQPTHAISIEHDFDLLAQCP</sequence>
<reference evidence="11 12" key="1">
    <citation type="journal article" date="2011" name="J. Gen. Appl. Microbiol.">
        <title>Draft genome sequencing of the enigmatic basidiomycete Mixia osmundae.</title>
        <authorList>
            <person name="Nishida H."/>
            <person name="Nagatsuka Y."/>
            <person name="Sugiyama J."/>
        </authorList>
    </citation>
    <scope>NUCLEOTIDE SEQUENCE [LARGE SCALE GENOMIC DNA]</scope>
    <source>
        <strain evidence="12">CBS 9802 / IAM 14324 / JCM 22182 / KY 12970</strain>
    </source>
</reference>
<keyword evidence="5" id="KW-0804">Transcription</keyword>
<evidence type="ECO:0000256" key="4">
    <source>
        <dbReference type="ARBA" id="ARBA00023125"/>
    </source>
</evidence>
<dbReference type="Pfam" id="PF00447">
    <property type="entry name" value="HSF_DNA-bind"/>
    <property type="match status" value="1"/>
</dbReference>
<feature type="compositionally biased region" description="Polar residues" evidence="9">
    <location>
        <begin position="445"/>
        <end position="458"/>
    </location>
</feature>
<gene>
    <name evidence="11" type="primary">Mo06685</name>
    <name evidence="11" type="ORF">E5Q_06685</name>
</gene>
<accession>G7EAX2</accession>
<feature type="region of interest" description="Disordered" evidence="9">
    <location>
        <begin position="1"/>
        <end position="96"/>
    </location>
</feature>
<dbReference type="SMART" id="SM00415">
    <property type="entry name" value="HSF"/>
    <property type="match status" value="1"/>
</dbReference>
<evidence type="ECO:0000256" key="8">
    <source>
        <dbReference type="RuleBase" id="RU004020"/>
    </source>
</evidence>
<keyword evidence="12" id="KW-1185">Reference proteome</keyword>
<feature type="domain" description="HSF-type DNA-binding" evidence="10">
    <location>
        <begin position="301"/>
        <end position="405"/>
    </location>
</feature>
<keyword evidence="6" id="KW-0539">Nucleus</keyword>
<dbReference type="GO" id="GO:0003700">
    <property type="term" value="F:DNA-binding transcription factor activity"/>
    <property type="evidence" value="ECO:0007669"/>
    <property type="project" value="InterPro"/>
</dbReference>
<comment type="similarity">
    <text evidence="2 8">Belongs to the HSF family.</text>
</comment>
<comment type="subcellular location">
    <subcellularLocation>
        <location evidence="1">Nucleus</location>
    </subcellularLocation>
</comment>
<dbReference type="GO" id="GO:0005634">
    <property type="term" value="C:nucleus"/>
    <property type="evidence" value="ECO:0007669"/>
    <property type="project" value="UniProtKB-SubCell"/>
</dbReference>
<feature type="compositionally biased region" description="Polar residues" evidence="9">
    <location>
        <begin position="483"/>
        <end position="496"/>
    </location>
</feature>
<dbReference type="SUPFAM" id="SSF46785">
    <property type="entry name" value="Winged helix' DNA-binding domain"/>
    <property type="match status" value="1"/>
</dbReference>
<reference evidence="11 12" key="2">
    <citation type="journal article" date="2012" name="Open Biol.">
        <title>Characteristics of nucleosomes and linker DNA regions on the genome of the basidiomycete Mixia osmundae revealed by mono- and dinucleosome mapping.</title>
        <authorList>
            <person name="Nishida H."/>
            <person name="Kondo S."/>
            <person name="Matsumoto T."/>
            <person name="Suzuki Y."/>
            <person name="Yoshikawa H."/>
            <person name="Taylor T.D."/>
            <person name="Sugiyama J."/>
        </authorList>
    </citation>
    <scope>NUCLEOTIDE SEQUENCE [LARGE SCALE GENOMIC DNA]</scope>
    <source>
        <strain evidence="12">CBS 9802 / IAM 14324 / JCM 22182 / KY 12970</strain>
    </source>
</reference>
<dbReference type="EMBL" id="BABT02000252">
    <property type="protein sequence ID" value="GAA99982.1"/>
    <property type="molecule type" value="Genomic_DNA"/>
</dbReference>
<dbReference type="PANTHER" id="PTHR10015:SF427">
    <property type="entry name" value="HEAT SHOCK FACTOR PROTEIN"/>
    <property type="match status" value="1"/>
</dbReference>
<feature type="compositionally biased region" description="Polar residues" evidence="9">
    <location>
        <begin position="8"/>
        <end position="65"/>
    </location>
</feature>
<dbReference type="HOGENOM" id="CLU_386876_0_0_1"/>
<dbReference type="InterPro" id="IPR000232">
    <property type="entry name" value="HSF_DNA-bd"/>
</dbReference>
<feature type="region of interest" description="Disordered" evidence="9">
    <location>
        <begin position="109"/>
        <end position="157"/>
    </location>
</feature>
<dbReference type="OrthoDB" id="60033at2759"/>
<dbReference type="PANTHER" id="PTHR10015">
    <property type="entry name" value="HEAT SHOCK TRANSCRIPTION FACTOR"/>
    <property type="match status" value="1"/>
</dbReference>
<evidence type="ECO:0000313" key="12">
    <source>
        <dbReference type="Proteomes" id="UP000009131"/>
    </source>
</evidence>
<evidence type="ECO:0000256" key="5">
    <source>
        <dbReference type="ARBA" id="ARBA00023163"/>
    </source>
</evidence>
<dbReference type="InterPro" id="IPR036388">
    <property type="entry name" value="WH-like_DNA-bd_sf"/>
</dbReference>
<feature type="compositionally biased region" description="Low complexity" evidence="9">
    <location>
        <begin position="429"/>
        <end position="438"/>
    </location>
</feature>
<evidence type="ECO:0000313" key="11">
    <source>
        <dbReference type="EMBL" id="GAA99982.1"/>
    </source>
</evidence>
<comment type="subunit">
    <text evidence="7">Homotrimer. Homotrimerization increases the affinity of HSF1 to DNA. Interacts with transcriptional coregulator SSA1 on chromatin.</text>
</comment>
<dbReference type="FunFam" id="1.10.10.10:FF:000027">
    <property type="entry name" value="Heat shock transcription factor 1"/>
    <property type="match status" value="1"/>
</dbReference>
<evidence type="ECO:0000256" key="1">
    <source>
        <dbReference type="ARBA" id="ARBA00004123"/>
    </source>
</evidence>
<name>G7EAX2_MIXOS</name>
<feature type="compositionally biased region" description="Polar residues" evidence="9">
    <location>
        <begin position="409"/>
        <end position="428"/>
    </location>
</feature>
<proteinExistence type="inferred from homology"/>
<dbReference type="GO" id="GO:0043565">
    <property type="term" value="F:sequence-specific DNA binding"/>
    <property type="evidence" value="ECO:0007669"/>
    <property type="project" value="InterPro"/>
</dbReference>
<evidence type="ECO:0000256" key="9">
    <source>
        <dbReference type="SAM" id="MobiDB-lite"/>
    </source>
</evidence>
<dbReference type="InterPro" id="IPR036390">
    <property type="entry name" value="WH_DNA-bd_sf"/>
</dbReference>
<dbReference type="Proteomes" id="UP000009131">
    <property type="component" value="Unassembled WGS sequence"/>
</dbReference>
<dbReference type="InParanoid" id="G7EAX2"/>
<dbReference type="Gene3D" id="1.10.10.10">
    <property type="entry name" value="Winged helix-like DNA-binding domain superfamily/Winged helix DNA-binding domain"/>
    <property type="match status" value="1"/>
</dbReference>
<dbReference type="STRING" id="764103.G7EAX2"/>
<feature type="region of interest" description="Disordered" evidence="9">
    <location>
        <begin position="403"/>
        <end position="512"/>
    </location>
</feature>
<evidence type="ECO:0000259" key="10">
    <source>
        <dbReference type="SMART" id="SM00415"/>
    </source>
</evidence>
<keyword evidence="4" id="KW-0238">DNA-binding</keyword>
<dbReference type="AlphaFoldDB" id="G7EAX2"/>
<protein>
    <recommendedName>
        <fullName evidence="10">HSF-type DNA-binding domain-containing protein</fullName>
    </recommendedName>
</protein>
<evidence type="ECO:0000256" key="6">
    <source>
        <dbReference type="ARBA" id="ARBA00023242"/>
    </source>
</evidence>
<dbReference type="RefSeq" id="XP_014565597.1">
    <property type="nucleotide sequence ID" value="XM_014710111.1"/>
</dbReference>
<evidence type="ECO:0000256" key="7">
    <source>
        <dbReference type="ARBA" id="ARBA00062171"/>
    </source>
</evidence>